<gene>
    <name evidence="3" type="ORF">NCTC1935_00022</name>
</gene>
<feature type="compositionally biased region" description="Low complexity" evidence="1">
    <location>
        <begin position="95"/>
        <end position="120"/>
    </location>
</feature>
<feature type="transmembrane region" description="Helical" evidence="2">
    <location>
        <begin position="244"/>
        <end position="263"/>
    </location>
</feature>
<feature type="compositionally biased region" description="Polar residues" evidence="1">
    <location>
        <begin position="121"/>
        <end position="132"/>
    </location>
</feature>
<evidence type="ECO:0000313" key="3">
    <source>
        <dbReference type="EMBL" id="VFA80997.1"/>
    </source>
</evidence>
<reference evidence="3" key="1">
    <citation type="submission" date="2019-02" db="EMBL/GenBank/DDBJ databases">
        <authorList>
            <consortium name="Pathogen Informatics"/>
        </authorList>
    </citation>
    <scope>NUCLEOTIDE SEQUENCE</scope>
    <source>
        <strain evidence="3">3012STDY6733949</strain>
    </source>
</reference>
<dbReference type="EMBL" id="CAACYE010000002">
    <property type="protein sequence ID" value="VFA80997.1"/>
    <property type="molecule type" value="Genomic_DNA"/>
</dbReference>
<evidence type="ECO:0000256" key="2">
    <source>
        <dbReference type="SAM" id="Phobius"/>
    </source>
</evidence>
<sequence length="380" mass="40533">MATIDRVAEEARFHRAALRARPVKRDAIRYACEQLDDPSGPDVRQWLADHGYPVGRTLVWKVVKEWRDERGLAATDSGERGLFSVPAPAEDTDDGPAAAAEPATEPEPAAAAAAEVGETANSRSEQSEQPSGGPTVFAVEQTEPFTVPAPTAAAEPEQWGSGEQTERTADTGPQTSEHRSEHPPVNTVNTAAAAVQVPADEIPAPQSAMLAPPDPVSPLRRELNTSSEQAQPVRRVRPLPTWPVLLMAFPAFVAIWSGWVGLGELTGFGVVHPLPGIADGFEINTAITLPIGVEAYASYALYVWLSGRVHTQATRTYAMASAFVSLAIGAAGQVAYHFMAARGITEAPWWIITLVACLPVAVVGMGAVLAHLVIRERHTD</sequence>
<keyword evidence="2" id="KW-0472">Membrane</keyword>
<dbReference type="RefSeq" id="WP_212735064.1">
    <property type="nucleotide sequence ID" value="NZ_CAACYE020000006.1"/>
</dbReference>
<feature type="transmembrane region" description="Helical" evidence="2">
    <location>
        <begin position="350"/>
        <end position="374"/>
    </location>
</feature>
<feature type="transmembrane region" description="Helical" evidence="2">
    <location>
        <begin position="283"/>
        <end position="305"/>
    </location>
</feature>
<evidence type="ECO:0000256" key="1">
    <source>
        <dbReference type="SAM" id="MobiDB-lite"/>
    </source>
</evidence>
<keyword evidence="2" id="KW-1133">Transmembrane helix</keyword>
<dbReference type="AlphaFoldDB" id="A0A449G5G5"/>
<feature type="region of interest" description="Disordered" evidence="1">
    <location>
        <begin position="77"/>
        <end position="136"/>
    </location>
</feature>
<protein>
    <submittedName>
        <fullName evidence="3">Uncharacterized protein</fullName>
    </submittedName>
</protein>
<accession>A0A449G5G5</accession>
<organism evidence="3">
    <name type="scientific">Nocardia farcinica</name>
    <dbReference type="NCBI Taxonomy" id="37329"/>
    <lineage>
        <taxon>Bacteria</taxon>
        <taxon>Bacillati</taxon>
        <taxon>Actinomycetota</taxon>
        <taxon>Actinomycetes</taxon>
        <taxon>Mycobacteriales</taxon>
        <taxon>Nocardiaceae</taxon>
        <taxon>Nocardia</taxon>
    </lineage>
</organism>
<feature type="transmembrane region" description="Helical" evidence="2">
    <location>
        <begin position="317"/>
        <end position="338"/>
    </location>
</feature>
<feature type="region of interest" description="Disordered" evidence="1">
    <location>
        <begin position="151"/>
        <end position="185"/>
    </location>
</feature>
<proteinExistence type="predicted"/>
<name>A0A449G5G5_NOCFR</name>
<keyword evidence="2" id="KW-0812">Transmembrane</keyword>